<reference evidence="1" key="1">
    <citation type="submission" date="2019-10" db="EMBL/GenBank/DDBJ databases">
        <title>Metagenomic sequencing of thiosulfate-disproportionating enrichment culture.</title>
        <authorList>
            <person name="Umezawa K."/>
            <person name="Kojima H."/>
            <person name="Fukui M."/>
        </authorList>
    </citation>
    <scope>NUCLEOTIDE SEQUENCE</scope>
    <source>
        <strain evidence="1">45J</strain>
    </source>
</reference>
<dbReference type="EMBL" id="BLAB01000002">
    <property type="protein sequence ID" value="GER94911.1"/>
    <property type="molecule type" value="Genomic_DNA"/>
</dbReference>
<evidence type="ECO:0000313" key="1">
    <source>
        <dbReference type="EMBL" id="GER94911.1"/>
    </source>
</evidence>
<organism evidence="1">
    <name type="scientific">hot springs metagenome</name>
    <dbReference type="NCBI Taxonomy" id="433727"/>
    <lineage>
        <taxon>unclassified sequences</taxon>
        <taxon>metagenomes</taxon>
        <taxon>ecological metagenomes</taxon>
    </lineage>
</organism>
<sequence length="81" mass="9342">MLSSLFSLLLLLNLGIHGQTYSIEEPDLQDEIESKANSPAIHQELKEKIRKSYVANIYLPDVKEKSKRKMSFTYTCQKILL</sequence>
<dbReference type="AlphaFoldDB" id="A0A5J4L7Q1"/>
<comment type="caution">
    <text evidence="1">The sequence shown here is derived from an EMBL/GenBank/DDBJ whole genome shotgun (WGS) entry which is preliminary data.</text>
</comment>
<name>A0A5J4L7Q1_9ZZZZ</name>
<proteinExistence type="predicted"/>
<gene>
    <name evidence="1" type="ORF">A45J_2677</name>
</gene>
<protein>
    <submittedName>
        <fullName evidence="1">Uncharacterized protein</fullName>
    </submittedName>
</protein>
<accession>A0A5J4L7Q1</accession>